<organism evidence="3">
    <name type="scientific">Hydrogenobacter sp</name>
    <dbReference type="NCBI Taxonomy" id="2152829"/>
    <lineage>
        <taxon>Bacteria</taxon>
        <taxon>Pseudomonadati</taxon>
        <taxon>Aquificota</taxon>
        <taxon>Aquificia</taxon>
        <taxon>Aquificales</taxon>
        <taxon>Aquificaceae</taxon>
        <taxon>Hydrogenobacter</taxon>
    </lineage>
</organism>
<dbReference type="PANTHER" id="PTHR33734:SF22">
    <property type="entry name" value="MEMBRANE-BOUND LYTIC MUREIN TRANSGLYCOSYLASE D"/>
    <property type="match status" value="1"/>
</dbReference>
<dbReference type="SUPFAM" id="SSF54106">
    <property type="entry name" value="LysM domain"/>
    <property type="match status" value="4"/>
</dbReference>
<dbReference type="SUPFAM" id="SSF51261">
    <property type="entry name" value="Duplicated hybrid motif"/>
    <property type="match status" value="1"/>
</dbReference>
<evidence type="ECO:0000313" key="3">
    <source>
        <dbReference type="EMBL" id="HEW46545.1"/>
    </source>
</evidence>
<dbReference type="InterPro" id="IPR011055">
    <property type="entry name" value="Dup_hybrid_motif"/>
</dbReference>
<name>A0A7C2ZL57_9AQUI</name>
<dbReference type="Gene3D" id="3.10.350.10">
    <property type="entry name" value="LysM domain"/>
    <property type="match status" value="6"/>
</dbReference>
<reference evidence="3" key="1">
    <citation type="journal article" date="2020" name="mSystems">
        <title>Genome- and Community-Level Interaction Insights into Carbon Utilization and Element Cycling Functions of Hydrothermarchaeota in Hydrothermal Sediment.</title>
        <authorList>
            <person name="Zhou Z."/>
            <person name="Liu Y."/>
            <person name="Xu W."/>
            <person name="Pan J."/>
            <person name="Luo Z.H."/>
            <person name="Li M."/>
        </authorList>
    </citation>
    <scope>NUCLEOTIDE SEQUENCE [LARGE SCALE GENOMIC DNA]</scope>
    <source>
        <strain evidence="3">SpSt-132</strain>
    </source>
</reference>
<feature type="domain" description="HTH cro/C1-type" evidence="1">
    <location>
        <begin position="87"/>
        <end position="103"/>
    </location>
</feature>
<evidence type="ECO:0000259" key="1">
    <source>
        <dbReference type="PROSITE" id="PS50943"/>
    </source>
</evidence>
<dbReference type="CDD" id="cd12797">
    <property type="entry name" value="M23_peptidase"/>
    <property type="match status" value="1"/>
</dbReference>
<sequence>MRKGILLLSISFSFAFAFECKDYTVRKGDSLEQIAKREGVSLESLKKANKNIDERQLKVGQRLCIPVKSAKRATSEKYAIYEVKKGDTLQKIAESFGVDVETLKEFNSLKDERLVEGQKIKIPAPKAISKKKGEDKDLELYTIKRGGRLKDVAKATGVPLKELEKLNPELKGKFLSAGTKVKIPKDATQARKEESKREEDYQFYTVKRGAKLKDVAKATGISLKELEKLNPELKDKWLKAGTKVKIPKSSIEAKSDESTKEENYTFYRVKRGAKLEHVAKATGTSLKELERLNPELKDKWLSPGSKVKIPIKESKKTREEGNYEFYTVKRSGRLKDVAKATGVPLRELEMLNPKLKGKWLKAGTKVKIPKQEVASKPRQEEEISRKEEKSIMKDIEKENTKTSIQPLKNLNINPPVEGKISKVPKGVEIHASCSAPVKAVEDGRVIYSGGDLQAYGNMVIVEHDTFISLYAYNETNLVKRGEKVSKGQTIAKVGKKNNSDECMLRFEIRNKEGIPLDPTEYIKDIH</sequence>
<dbReference type="InterPro" id="IPR018392">
    <property type="entry name" value="LysM"/>
</dbReference>
<feature type="domain" description="LysM" evidence="2">
    <location>
        <begin position="21"/>
        <end position="65"/>
    </location>
</feature>
<comment type="caution">
    <text evidence="3">The sequence shown here is derived from an EMBL/GenBank/DDBJ whole genome shotgun (WGS) entry which is preliminary data.</text>
</comment>
<dbReference type="Pfam" id="PF01476">
    <property type="entry name" value="LysM"/>
    <property type="match status" value="6"/>
</dbReference>
<feature type="domain" description="LysM" evidence="2">
    <location>
        <begin position="79"/>
        <end position="122"/>
    </location>
</feature>
<dbReference type="CDD" id="cd00118">
    <property type="entry name" value="LysM"/>
    <property type="match status" value="6"/>
</dbReference>
<dbReference type="Gene3D" id="2.70.70.10">
    <property type="entry name" value="Glucose Permease (Domain IIA)"/>
    <property type="match status" value="1"/>
</dbReference>
<dbReference type="AlphaFoldDB" id="A0A7C2ZL57"/>
<dbReference type="PANTHER" id="PTHR33734">
    <property type="entry name" value="LYSM DOMAIN-CONTAINING GPI-ANCHORED PROTEIN 2"/>
    <property type="match status" value="1"/>
</dbReference>
<feature type="domain" description="LysM" evidence="2">
    <location>
        <begin position="265"/>
        <end position="309"/>
    </location>
</feature>
<gene>
    <name evidence="3" type="ORF">ENO47_07780</name>
</gene>
<dbReference type="GO" id="GO:0008932">
    <property type="term" value="F:lytic endotransglycosylase activity"/>
    <property type="evidence" value="ECO:0007669"/>
    <property type="project" value="TreeGrafter"/>
</dbReference>
<proteinExistence type="predicted"/>
<dbReference type="Pfam" id="PF01551">
    <property type="entry name" value="Peptidase_M23"/>
    <property type="match status" value="1"/>
</dbReference>
<dbReference type="InterPro" id="IPR036779">
    <property type="entry name" value="LysM_dom_sf"/>
</dbReference>
<feature type="domain" description="LysM" evidence="2">
    <location>
        <begin position="202"/>
        <end position="246"/>
    </location>
</feature>
<dbReference type="PROSITE" id="PS51782">
    <property type="entry name" value="LYSM"/>
    <property type="match status" value="4"/>
</dbReference>
<accession>A0A7C2ZL57</accession>
<protein>
    <submittedName>
        <fullName evidence="3">LysM peptidoglycan-binding domain-containing protein</fullName>
    </submittedName>
</protein>
<dbReference type="PROSITE" id="PS50943">
    <property type="entry name" value="HTH_CROC1"/>
    <property type="match status" value="1"/>
</dbReference>
<evidence type="ECO:0000259" key="2">
    <source>
        <dbReference type="PROSITE" id="PS51782"/>
    </source>
</evidence>
<dbReference type="EMBL" id="DSFP01000067">
    <property type="protein sequence ID" value="HEW46545.1"/>
    <property type="molecule type" value="Genomic_DNA"/>
</dbReference>
<dbReference type="SMART" id="SM00257">
    <property type="entry name" value="LysM"/>
    <property type="match status" value="6"/>
</dbReference>
<dbReference type="InterPro" id="IPR016047">
    <property type="entry name" value="M23ase_b-sheet_dom"/>
</dbReference>
<dbReference type="InterPro" id="IPR001387">
    <property type="entry name" value="Cro/C1-type_HTH"/>
</dbReference>